<evidence type="ECO:0000256" key="4">
    <source>
        <dbReference type="ARBA" id="ARBA00022679"/>
    </source>
</evidence>
<comment type="catalytic activity">
    <reaction evidence="1">
        <text>ATP + protein L-histidine = ADP + protein N-phospho-L-histidine.</text>
        <dbReference type="EC" id="2.7.13.3"/>
    </reaction>
</comment>
<dbReference type="Pfam" id="PF07568">
    <property type="entry name" value="HisKA_2"/>
    <property type="match status" value="1"/>
</dbReference>
<dbReference type="InterPro" id="IPR005467">
    <property type="entry name" value="His_kinase_dom"/>
</dbReference>
<gene>
    <name evidence="11" type="ORF">CGL56_01620</name>
</gene>
<dbReference type="PANTHER" id="PTHR41523:SF8">
    <property type="entry name" value="ETHYLENE RESPONSE SENSOR PROTEIN"/>
    <property type="match status" value="1"/>
</dbReference>
<keyword evidence="5" id="KW-0547">Nucleotide-binding</keyword>
<accession>A0A2G0CIH0</accession>
<dbReference type="AlphaFoldDB" id="A0A2G0CIH0"/>
<keyword evidence="8" id="KW-1133">Transmembrane helix</keyword>
<feature type="chain" id="PRO_5013861103" description="histidine kinase" evidence="9">
    <location>
        <begin position="24"/>
        <end position="632"/>
    </location>
</feature>
<dbReference type="SMART" id="SM00387">
    <property type="entry name" value="HATPase_c"/>
    <property type="match status" value="1"/>
</dbReference>
<keyword evidence="4" id="KW-0808">Transferase</keyword>
<name>A0A2G0CIH0_9BACT</name>
<dbReference type="InterPro" id="IPR003594">
    <property type="entry name" value="HATPase_dom"/>
</dbReference>
<evidence type="ECO:0000256" key="2">
    <source>
        <dbReference type="ARBA" id="ARBA00012438"/>
    </source>
</evidence>
<keyword evidence="8" id="KW-0812">Transmembrane</keyword>
<feature type="transmembrane region" description="Helical" evidence="8">
    <location>
        <begin position="358"/>
        <end position="378"/>
    </location>
</feature>
<organism evidence="11 12">
    <name type="scientific">Neolewinella marina</name>
    <dbReference type="NCBI Taxonomy" id="438751"/>
    <lineage>
        <taxon>Bacteria</taxon>
        <taxon>Pseudomonadati</taxon>
        <taxon>Bacteroidota</taxon>
        <taxon>Saprospiria</taxon>
        <taxon>Saprospirales</taxon>
        <taxon>Lewinellaceae</taxon>
        <taxon>Neolewinella</taxon>
    </lineage>
</organism>
<keyword evidence="12" id="KW-1185">Reference proteome</keyword>
<evidence type="ECO:0000313" key="11">
    <source>
        <dbReference type="EMBL" id="PHK99775.1"/>
    </source>
</evidence>
<dbReference type="PROSITE" id="PS50109">
    <property type="entry name" value="HIS_KIN"/>
    <property type="match status" value="1"/>
</dbReference>
<evidence type="ECO:0000256" key="1">
    <source>
        <dbReference type="ARBA" id="ARBA00000085"/>
    </source>
</evidence>
<evidence type="ECO:0000259" key="10">
    <source>
        <dbReference type="PROSITE" id="PS50109"/>
    </source>
</evidence>
<dbReference type="Pfam" id="PF02518">
    <property type="entry name" value="HATPase_c"/>
    <property type="match status" value="1"/>
</dbReference>
<dbReference type="InterPro" id="IPR011495">
    <property type="entry name" value="Sig_transdc_His_kin_sub2_dim/P"/>
</dbReference>
<dbReference type="OrthoDB" id="1523170at2"/>
<evidence type="ECO:0000256" key="6">
    <source>
        <dbReference type="ARBA" id="ARBA00022777"/>
    </source>
</evidence>
<dbReference type="GO" id="GO:0005524">
    <property type="term" value="F:ATP binding"/>
    <property type="evidence" value="ECO:0007669"/>
    <property type="project" value="UniProtKB-KW"/>
</dbReference>
<dbReference type="Gene3D" id="3.30.565.10">
    <property type="entry name" value="Histidine kinase-like ATPase, C-terminal domain"/>
    <property type="match status" value="1"/>
</dbReference>
<dbReference type="InterPro" id="IPR011990">
    <property type="entry name" value="TPR-like_helical_dom_sf"/>
</dbReference>
<dbReference type="SUPFAM" id="SSF48452">
    <property type="entry name" value="TPR-like"/>
    <property type="match status" value="1"/>
</dbReference>
<comment type="caution">
    <text evidence="11">The sequence shown here is derived from an EMBL/GenBank/DDBJ whole genome shotgun (WGS) entry which is preliminary data.</text>
</comment>
<protein>
    <recommendedName>
        <fullName evidence="2">histidine kinase</fullName>
        <ecNumber evidence="2">2.7.13.3</ecNumber>
    </recommendedName>
</protein>
<dbReference type="Proteomes" id="UP000226437">
    <property type="component" value="Unassembled WGS sequence"/>
</dbReference>
<keyword evidence="3" id="KW-0597">Phosphoprotein</keyword>
<proteinExistence type="predicted"/>
<dbReference type="EMBL" id="PDLO01000001">
    <property type="protein sequence ID" value="PHK99775.1"/>
    <property type="molecule type" value="Genomic_DNA"/>
</dbReference>
<evidence type="ECO:0000256" key="9">
    <source>
        <dbReference type="SAM" id="SignalP"/>
    </source>
</evidence>
<keyword evidence="9" id="KW-0732">Signal</keyword>
<evidence type="ECO:0000256" key="7">
    <source>
        <dbReference type="ARBA" id="ARBA00022840"/>
    </source>
</evidence>
<dbReference type="EC" id="2.7.13.3" evidence="2"/>
<evidence type="ECO:0000313" key="12">
    <source>
        <dbReference type="Proteomes" id="UP000226437"/>
    </source>
</evidence>
<evidence type="ECO:0000256" key="5">
    <source>
        <dbReference type="ARBA" id="ARBA00022741"/>
    </source>
</evidence>
<dbReference type="SUPFAM" id="SSF55874">
    <property type="entry name" value="ATPase domain of HSP90 chaperone/DNA topoisomerase II/histidine kinase"/>
    <property type="match status" value="1"/>
</dbReference>
<feature type="domain" description="Histidine kinase" evidence="10">
    <location>
        <begin position="414"/>
        <end position="608"/>
    </location>
</feature>
<keyword evidence="7" id="KW-0067">ATP-binding</keyword>
<feature type="signal peptide" evidence="9">
    <location>
        <begin position="1"/>
        <end position="23"/>
    </location>
</feature>
<evidence type="ECO:0000256" key="3">
    <source>
        <dbReference type="ARBA" id="ARBA00022553"/>
    </source>
</evidence>
<reference evidence="11 12" key="1">
    <citation type="submission" date="2017-10" db="EMBL/GenBank/DDBJ databases">
        <title>The draft genome sequence of Lewinella marina KCTC 32374.</title>
        <authorList>
            <person name="Wang K."/>
        </authorList>
    </citation>
    <scope>NUCLEOTIDE SEQUENCE [LARGE SCALE GENOMIC DNA]</scope>
    <source>
        <strain evidence="11 12">MKG-38</strain>
    </source>
</reference>
<dbReference type="InterPro" id="IPR036890">
    <property type="entry name" value="HATPase_C_sf"/>
</dbReference>
<dbReference type="PANTHER" id="PTHR41523">
    <property type="entry name" value="TWO-COMPONENT SYSTEM SENSOR PROTEIN"/>
    <property type="match status" value="1"/>
</dbReference>
<dbReference type="Gene3D" id="1.25.40.10">
    <property type="entry name" value="Tetratricopeptide repeat domain"/>
    <property type="match status" value="1"/>
</dbReference>
<keyword evidence="6" id="KW-0418">Kinase</keyword>
<sequence>MLVVPYGKTLMLFCCLLTLPLMSKNAPPVPLPGGTPRMYEQYDRAMSLIEASLTDSAAVILTNLKNCLEERSDAHSPFALHVRLQLARSLERDRYYTEAAAELLALADDSRNAGLPEVEAQAYLEMALIHEQQSHPVKCRNYLLRAERLVRDNQLRPVMAYLFIRLSSYHRLFGSRQSAERYSRLALNHALDQDQPLHMATAHLLLSLIYRDTNPSASEYHLRHSSRIYRQLDSDINHMIVMLNLSNLHLERGDFASALMSNDSAFYYSVLAQQRGSKAEDYHASLLRQRSGILKASGALDSALHYLDQSRIAEVGLIERLSAERVAEVEARFSNAKREQQLQQQAQLLEFKKKREQWLMWLMLLTVVSLGVVAINYVRLRRANAALARQSRVIHSQNDELAGALREQQLLRGEIHHRVKNNLQLIISLLELQIEDIADPAVRSSLQSMEGRVYSMAAIHEILYREGKLETINFHRYVEKITDHFSTIARIESAFRFTLQIPDWEFNLDTAIPLGTILNELLTNSFKYGADQHEALHINIHLGREGDHYLLTYCDNGPGFPAGQLMEREGGLGSYLVNGMARQLRGRVETYNRDGACTLVYFNGKNSPGHDSGTVDEAVATATTLAREPVST</sequence>
<dbReference type="Gene3D" id="3.30.450.20">
    <property type="entry name" value="PAS domain"/>
    <property type="match status" value="1"/>
</dbReference>
<keyword evidence="8" id="KW-0472">Membrane</keyword>
<evidence type="ECO:0000256" key="8">
    <source>
        <dbReference type="SAM" id="Phobius"/>
    </source>
</evidence>
<dbReference type="GO" id="GO:0004673">
    <property type="term" value="F:protein histidine kinase activity"/>
    <property type="evidence" value="ECO:0007669"/>
    <property type="project" value="UniProtKB-EC"/>
</dbReference>